<evidence type="ECO:0000313" key="5">
    <source>
        <dbReference type="EMBL" id="KXG74707.1"/>
    </source>
</evidence>
<keyword evidence="3" id="KW-1133">Transmembrane helix</keyword>
<dbReference type="AlphaFoldDB" id="A0A140L2D2"/>
<dbReference type="Proteomes" id="UP000070456">
    <property type="component" value="Unassembled WGS sequence"/>
</dbReference>
<keyword evidence="3" id="KW-0812">Transmembrane</keyword>
<keyword evidence="6" id="KW-1185">Reference proteome</keyword>
<evidence type="ECO:0000259" key="4">
    <source>
        <dbReference type="Pfam" id="PF13407"/>
    </source>
</evidence>
<keyword evidence="3" id="KW-0472">Membrane</keyword>
<dbReference type="Pfam" id="PF13407">
    <property type="entry name" value="Peripla_BP_4"/>
    <property type="match status" value="1"/>
</dbReference>
<dbReference type="SUPFAM" id="SSF53822">
    <property type="entry name" value="Periplasmic binding protein-like I"/>
    <property type="match status" value="1"/>
</dbReference>
<evidence type="ECO:0000256" key="3">
    <source>
        <dbReference type="SAM" id="Phobius"/>
    </source>
</evidence>
<evidence type="ECO:0000313" key="6">
    <source>
        <dbReference type="Proteomes" id="UP000070456"/>
    </source>
</evidence>
<dbReference type="PANTHER" id="PTHR30036:SF1">
    <property type="entry name" value="D-XYLOSE-BINDING PERIPLASMIC PROTEIN"/>
    <property type="match status" value="1"/>
</dbReference>
<dbReference type="STRING" id="520762.AN619_22140"/>
<sequence>MMRAKQIVKKGILIFLTVVLVMLLYLTFKNLYGTKHPQKDKEAEIVDNRVKIGFSLGTLKEERWMKDRDILMAKVKDLGGDIIVQNANNDDQDQLKQVRYLLDQGIDVLVIVPNDLEKAAAAVELAKRQGVKVISYDRLVLKSNVDLYISFDNVRVGELMAKYVLEHVPEGNVLIVNGATSDHNTKMIKEGYDKLLQPKVKSGHIKIIAEEWASNWMNEYAFRVTDELLQQGNAIHAIIAGNDGLADGIIGALSEHRLAGKTVVAGQDADLAACQRIVEGTQLMTVYKPIEKLADVTAKMAVKLARGESLDIENSIFDGRYSVPYYVLEPIAVDKNNIDETIIKDGFHMRDEVYRNSTELYNQ</sequence>
<dbReference type="InterPro" id="IPR025997">
    <property type="entry name" value="SBP_2_dom"/>
</dbReference>
<dbReference type="PANTHER" id="PTHR30036">
    <property type="entry name" value="D-XYLOSE-BINDING PERIPLASMIC PROTEIN"/>
    <property type="match status" value="1"/>
</dbReference>
<dbReference type="CDD" id="cd19991">
    <property type="entry name" value="PBP1_ABC_xylose_binding"/>
    <property type="match status" value="1"/>
</dbReference>
<protein>
    <submittedName>
        <fullName evidence="5">D-xylose-binding periplasmic protein</fullName>
    </submittedName>
</protein>
<dbReference type="PATRIC" id="fig|520762.4.peg.2449"/>
<accession>A0A140L2D2</accession>
<dbReference type="RefSeq" id="WP_242867386.1">
    <property type="nucleotide sequence ID" value="NZ_LOEE01000047.1"/>
</dbReference>
<dbReference type="InterPro" id="IPR028082">
    <property type="entry name" value="Peripla_BP_I"/>
</dbReference>
<reference evidence="5 6" key="1">
    <citation type="submission" date="2015-12" db="EMBL/GenBank/DDBJ databases">
        <title>Draft genome sequence of the thermoanaerobe Thermotalea metallivorans, an isolate from the runoff channel of the Great Artesian Basin, Australia.</title>
        <authorList>
            <person name="Patel B.K."/>
        </authorList>
    </citation>
    <scope>NUCLEOTIDE SEQUENCE [LARGE SCALE GENOMIC DNA]</scope>
    <source>
        <strain evidence="5 6">B2-1</strain>
    </source>
</reference>
<evidence type="ECO:0000256" key="2">
    <source>
        <dbReference type="ARBA" id="ARBA00022729"/>
    </source>
</evidence>
<dbReference type="Gene3D" id="3.40.50.2300">
    <property type="match status" value="2"/>
</dbReference>
<comment type="subcellular location">
    <subcellularLocation>
        <location evidence="1">Cell envelope</location>
    </subcellularLocation>
</comment>
<keyword evidence="2" id="KW-0732">Signal</keyword>
<gene>
    <name evidence="5" type="primary">xylF_2</name>
    <name evidence="5" type="ORF">AN619_22140</name>
</gene>
<dbReference type="InterPro" id="IPR050555">
    <property type="entry name" value="Bact_Solute-Bind_Prot2"/>
</dbReference>
<comment type="caution">
    <text evidence="5">The sequence shown here is derived from an EMBL/GenBank/DDBJ whole genome shotgun (WGS) entry which is preliminary data.</text>
</comment>
<name>A0A140L2D2_9FIRM</name>
<feature type="domain" description="Periplasmic binding protein" evidence="4">
    <location>
        <begin position="52"/>
        <end position="308"/>
    </location>
</feature>
<organism evidence="5 6">
    <name type="scientific">Thermotalea metallivorans</name>
    <dbReference type="NCBI Taxonomy" id="520762"/>
    <lineage>
        <taxon>Bacteria</taxon>
        <taxon>Bacillati</taxon>
        <taxon>Bacillota</taxon>
        <taxon>Clostridia</taxon>
        <taxon>Peptostreptococcales</taxon>
        <taxon>Thermotaleaceae</taxon>
        <taxon>Thermotalea</taxon>
    </lineage>
</organism>
<evidence type="ECO:0000256" key="1">
    <source>
        <dbReference type="ARBA" id="ARBA00004196"/>
    </source>
</evidence>
<feature type="transmembrane region" description="Helical" evidence="3">
    <location>
        <begin position="12"/>
        <end position="28"/>
    </location>
</feature>
<dbReference type="EMBL" id="LOEE01000047">
    <property type="protein sequence ID" value="KXG74707.1"/>
    <property type="molecule type" value="Genomic_DNA"/>
</dbReference>
<dbReference type="GO" id="GO:0030288">
    <property type="term" value="C:outer membrane-bounded periplasmic space"/>
    <property type="evidence" value="ECO:0007669"/>
    <property type="project" value="TreeGrafter"/>
</dbReference>
<dbReference type="GO" id="GO:0030246">
    <property type="term" value="F:carbohydrate binding"/>
    <property type="evidence" value="ECO:0007669"/>
    <property type="project" value="TreeGrafter"/>
</dbReference>
<proteinExistence type="predicted"/>